<dbReference type="EMBL" id="LACB01000081">
    <property type="protein sequence ID" value="KAJ9489551.1"/>
    <property type="molecule type" value="Genomic_DNA"/>
</dbReference>
<evidence type="ECO:0000313" key="4">
    <source>
        <dbReference type="Proteomes" id="UP001227192"/>
    </source>
</evidence>
<protein>
    <recommendedName>
        <fullName evidence="2">Stress-response A/B barrel domain-containing protein</fullName>
    </recommendedName>
</protein>
<evidence type="ECO:0000256" key="1">
    <source>
        <dbReference type="ARBA" id="ARBA00011738"/>
    </source>
</evidence>
<evidence type="ECO:0000259" key="2">
    <source>
        <dbReference type="PROSITE" id="PS51502"/>
    </source>
</evidence>
<keyword evidence="4" id="KW-1185">Reference proteome</keyword>
<dbReference type="InterPro" id="IPR013097">
    <property type="entry name" value="Dabb"/>
</dbReference>
<name>A0AAI9X9Z9_PENTH</name>
<dbReference type="PANTHER" id="PTHR33178">
    <property type="match status" value="1"/>
</dbReference>
<dbReference type="PANTHER" id="PTHR33178:SF17">
    <property type="entry name" value="STRESS-RESPONSE A_B BARREL DOMAIN-CONTAINING PROTEIN"/>
    <property type="match status" value="1"/>
</dbReference>
<evidence type="ECO:0000313" key="3">
    <source>
        <dbReference type="EMBL" id="KAJ9489551.1"/>
    </source>
</evidence>
<dbReference type="Pfam" id="PF07876">
    <property type="entry name" value="Dabb"/>
    <property type="match status" value="1"/>
</dbReference>
<dbReference type="PROSITE" id="PS51502">
    <property type="entry name" value="S_R_A_B_BARREL"/>
    <property type="match status" value="1"/>
</dbReference>
<dbReference type="InterPro" id="IPR011008">
    <property type="entry name" value="Dimeric_a/b-barrel"/>
</dbReference>
<reference evidence="3" key="1">
    <citation type="submission" date="2015-06" db="EMBL/GenBank/DDBJ databases">
        <authorList>
            <person name="Nguyen H."/>
        </authorList>
    </citation>
    <scope>NUCLEOTIDE SEQUENCE</scope>
    <source>
        <strain evidence="3">DAOM 180753</strain>
    </source>
</reference>
<comment type="subunit">
    <text evidence="1">Homodimer.</text>
</comment>
<accession>A0AAI9X9Z9</accession>
<dbReference type="Gene3D" id="3.30.70.100">
    <property type="match status" value="1"/>
</dbReference>
<proteinExistence type="predicted"/>
<reference evidence="3" key="2">
    <citation type="journal article" date="2016" name="Fungal Biol.">
        <title>Ochratoxin A production by Penicillium thymicola.</title>
        <authorList>
            <person name="Nguyen H.D.T."/>
            <person name="McMullin D.R."/>
            <person name="Ponomareva E."/>
            <person name="Riley R."/>
            <person name="Pomraning K.R."/>
            <person name="Baker S.E."/>
            <person name="Seifert K.A."/>
        </authorList>
    </citation>
    <scope>NUCLEOTIDE SEQUENCE</scope>
    <source>
        <strain evidence="3">DAOM 180753</strain>
    </source>
</reference>
<dbReference type="Proteomes" id="UP001227192">
    <property type="component" value="Unassembled WGS sequence"/>
</dbReference>
<dbReference type="SMART" id="SM00886">
    <property type="entry name" value="Dabb"/>
    <property type="match status" value="1"/>
</dbReference>
<gene>
    <name evidence="3" type="ORF">VN97_g3726</name>
</gene>
<organism evidence="3 4">
    <name type="scientific">Penicillium thymicola</name>
    <dbReference type="NCBI Taxonomy" id="293382"/>
    <lineage>
        <taxon>Eukaryota</taxon>
        <taxon>Fungi</taxon>
        <taxon>Dikarya</taxon>
        <taxon>Ascomycota</taxon>
        <taxon>Pezizomycotina</taxon>
        <taxon>Eurotiomycetes</taxon>
        <taxon>Eurotiomycetidae</taxon>
        <taxon>Eurotiales</taxon>
        <taxon>Aspergillaceae</taxon>
        <taxon>Penicillium</taxon>
    </lineage>
</organism>
<comment type="caution">
    <text evidence="3">The sequence shown here is derived from an EMBL/GenBank/DDBJ whole genome shotgun (WGS) entry which is preliminary data.</text>
</comment>
<feature type="domain" description="Stress-response A/B barrel" evidence="2">
    <location>
        <begin position="33"/>
        <end position="131"/>
    </location>
</feature>
<sequence length="196" mass="21753">MSLGMSSPCKEENAGIDEIWVKRETSAKDGCHPSLALLFKFRADVGDKVKQEFLSEIKTLKSLPCVKSQRLVVGGPSITTPVEKSKGFQYALVSYHQDRTALAEYQASSEHERITSTYFIPYKEDLVRFDFETDQADETLLGVGATEIESTPLASCCGGLRPHIWCLRHQPLNGSYLAVSSIVVKDVYQPAYSRLG</sequence>
<dbReference type="InterPro" id="IPR044662">
    <property type="entry name" value="HS1/DABB1-like"/>
</dbReference>
<dbReference type="SUPFAM" id="SSF54909">
    <property type="entry name" value="Dimeric alpha+beta barrel"/>
    <property type="match status" value="1"/>
</dbReference>
<dbReference type="AlphaFoldDB" id="A0AAI9X9Z9"/>